<evidence type="ECO:0000313" key="2">
    <source>
        <dbReference type="EMBL" id="ADJ16681.1"/>
    </source>
</evidence>
<dbReference type="eggNOG" id="arCOG01717">
    <property type="taxonomic scope" value="Archaea"/>
</dbReference>
<dbReference type="Pfam" id="PF01425">
    <property type="entry name" value="Amidase"/>
    <property type="match status" value="1"/>
</dbReference>
<dbReference type="SUPFAM" id="SSF75304">
    <property type="entry name" value="Amidase signature (AS) enzymes"/>
    <property type="match status" value="1"/>
</dbReference>
<dbReference type="Gene3D" id="3.90.1300.10">
    <property type="entry name" value="Amidase signature (AS) domain"/>
    <property type="match status" value="1"/>
</dbReference>
<feature type="domain" description="Amidase" evidence="1">
    <location>
        <begin position="65"/>
        <end position="173"/>
    </location>
</feature>
<dbReference type="AlphaFoldDB" id="D8JBM8"/>
<dbReference type="Proteomes" id="UP000000390">
    <property type="component" value="Plasmid 1"/>
</dbReference>
<organism evidence="2 3">
    <name type="scientific">Halalkalicoccus jeotgali (strain DSM 18796 / CECT 7217 / JCM 14584 / KCTC 4019 / B3)</name>
    <dbReference type="NCBI Taxonomy" id="795797"/>
    <lineage>
        <taxon>Archaea</taxon>
        <taxon>Methanobacteriati</taxon>
        <taxon>Methanobacteriota</taxon>
        <taxon>Stenosarchaea group</taxon>
        <taxon>Halobacteria</taxon>
        <taxon>Halobacteriales</taxon>
        <taxon>Halococcaceae</taxon>
        <taxon>Halalkalicoccus</taxon>
    </lineage>
</organism>
<dbReference type="PANTHER" id="PTHR42678:SF34">
    <property type="entry name" value="OS04G0183300 PROTEIN"/>
    <property type="match status" value="1"/>
</dbReference>
<proteinExistence type="predicted"/>
<evidence type="ECO:0000313" key="3">
    <source>
        <dbReference type="Proteomes" id="UP000000390"/>
    </source>
</evidence>
<accession>D8JBM8</accession>
<evidence type="ECO:0000259" key="1">
    <source>
        <dbReference type="Pfam" id="PF01425"/>
    </source>
</evidence>
<sequence>MEQHGAEIVDPVSLLPLDDLLDAASAPSSYKLYLNEYLESLGDDAPYRSVEELAASNLYGCPDAASLREAAEAEPEPDLRESEEYLRAIGGKVALRDAVEQTMVANDVDVLLYPTRARTPPEIGKDMERIRLNYPVGPTAGLPSISVPAGFTEDEYLPVGLELLGLEFAEPLLIETAYAYEQATLRRQAPDGFGPLPADAPDVPYPDFSYEIATEGCSDSS</sequence>
<dbReference type="InterPro" id="IPR023631">
    <property type="entry name" value="Amidase_dom"/>
</dbReference>
<dbReference type="PATRIC" id="fig|795797.18.peg.3278"/>
<dbReference type="HOGENOM" id="CLU_1248261_0_0_2"/>
<geneLocation type="plasmid" evidence="2 3">
    <name>1</name>
</geneLocation>
<dbReference type="InterPro" id="IPR036928">
    <property type="entry name" value="AS_sf"/>
</dbReference>
<protein>
    <submittedName>
        <fullName evidence="2">Peptide amidase</fullName>
    </submittedName>
</protein>
<dbReference type="KEGG" id="hje:HacjB3_16656"/>
<gene>
    <name evidence="2" type="ordered locus">HacjB3_16656</name>
</gene>
<dbReference type="PANTHER" id="PTHR42678">
    <property type="entry name" value="AMIDASE"/>
    <property type="match status" value="1"/>
</dbReference>
<keyword evidence="2" id="KW-0614">Plasmid</keyword>
<reference evidence="2 3" key="1">
    <citation type="journal article" date="2010" name="J. Bacteriol.">
        <title>Complete genome sequence of Halalkalicoccus jeotgali B3(T), an extremely halophilic archaeon.</title>
        <authorList>
            <person name="Roh S.W."/>
            <person name="Nam Y.D."/>
            <person name="Nam S.H."/>
            <person name="Choi S.H."/>
            <person name="Park H.S."/>
            <person name="Bae J.W."/>
        </authorList>
    </citation>
    <scope>NUCLEOTIDE SEQUENCE [LARGE SCALE GENOMIC DNA]</scope>
    <source>
        <strain evidence="3">DSM 18796 / CECT 7217 / JCM 14584 / KCTC 4019 / B3</strain>
        <plasmid evidence="3">1</plasmid>
    </source>
</reference>
<name>D8JBM8_HALJB</name>
<dbReference type="EMBL" id="CP002063">
    <property type="protein sequence ID" value="ADJ16681.1"/>
    <property type="molecule type" value="Genomic_DNA"/>
</dbReference>